<name>A0ABW9G986_9GAMM</name>
<dbReference type="InterPro" id="IPR011083">
    <property type="entry name" value="Phage_tail_collar_dom"/>
</dbReference>
<evidence type="ECO:0000313" key="2">
    <source>
        <dbReference type="EMBL" id="MFM2486257.1"/>
    </source>
</evidence>
<evidence type="ECO:0000313" key="3">
    <source>
        <dbReference type="Proteomes" id="UP001629953"/>
    </source>
</evidence>
<evidence type="ECO:0000259" key="1">
    <source>
        <dbReference type="Pfam" id="PF07484"/>
    </source>
</evidence>
<dbReference type="SUPFAM" id="SSF88874">
    <property type="entry name" value="Receptor-binding domain of short tail fibre protein gp12"/>
    <property type="match status" value="1"/>
</dbReference>
<feature type="domain" description="Phage tail collar" evidence="1">
    <location>
        <begin position="7"/>
        <end position="63"/>
    </location>
</feature>
<dbReference type="InterPro" id="IPR037053">
    <property type="entry name" value="Phage_tail_collar_dom_sf"/>
</dbReference>
<protein>
    <submittedName>
        <fullName evidence="2">Tail fiber protein</fullName>
    </submittedName>
</protein>
<dbReference type="Proteomes" id="UP001629953">
    <property type="component" value="Unassembled WGS sequence"/>
</dbReference>
<dbReference type="Gene3D" id="3.90.1340.10">
    <property type="entry name" value="Phage tail collar domain"/>
    <property type="match status" value="1"/>
</dbReference>
<keyword evidence="3" id="KW-1185">Reference proteome</keyword>
<sequence length="177" mass="19144">MSEPFLGQISMFGFKFAPKDWAWCDGRSLSISQNQALYALLGVTYGGDGKSYFNLPDLRGRTPIHWDGRFAYSFKQGISGGQESVALTAEQMPSHHHAFYAASENADKGTINADVTVLAPANKDNLAYPVYGPANHLALLTHGSCSDSGGDGAHLNLQPSQVINFCISLRGDFPMRS</sequence>
<reference evidence="2 3" key="1">
    <citation type="journal article" date="2013" name="Int. J. Syst. Evol. Microbiol.">
        <title>Celerinatantimonas yamalensis sp. nov., a cold-adapted diazotrophic bacterium from a cold permafrost brine.</title>
        <authorList>
            <person name="Shcherbakova V."/>
            <person name="Chuvilskaya N."/>
            <person name="Rivkina E."/>
            <person name="Demidov N."/>
            <person name="Uchaeva V."/>
            <person name="Suetin S."/>
            <person name="Suzina N."/>
            <person name="Gilichinsky D."/>
        </authorList>
    </citation>
    <scope>NUCLEOTIDE SEQUENCE [LARGE SCALE GENOMIC DNA]</scope>
    <source>
        <strain evidence="2 3">C7</strain>
    </source>
</reference>
<gene>
    <name evidence="2" type="ORF">ABUE30_14505</name>
</gene>
<dbReference type="Pfam" id="PF07484">
    <property type="entry name" value="Collar"/>
    <property type="match status" value="1"/>
</dbReference>
<dbReference type="EMBL" id="JBEQCT010000007">
    <property type="protein sequence ID" value="MFM2486257.1"/>
    <property type="molecule type" value="Genomic_DNA"/>
</dbReference>
<comment type="caution">
    <text evidence="2">The sequence shown here is derived from an EMBL/GenBank/DDBJ whole genome shotgun (WGS) entry which is preliminary data.</text>
</comment>
<proteinExistence type="predicted"/>
<organism evidence="2 3">
    <name type="scientific">Celerinatantimonas yamalensis</name>
    <dbReference type="NCBI Taxonomy" id="559956"/>
    <lineage>
        <taxon>Bacteria</taxon>
        <taxon>Pseudomonadati</taxon>
        <taxon>Pseudomonadota</taxon>
        <taxon>Gammaproteobacteria</taxon>
        <taxon>Celerinatantimonadaceae</taxon>
        <taxon>Celerinatantimonas</taxon>
    </lineage>
</organism>
<dbReference type="RefSeq" id="WP_408624542.1">
    <property type="nucleotide sequence ID" value="NZ_JBEQCT010000007.1"/>
</dbReference>
<accession>A0ABW9G986</accession>